<dbReference type="Proteomes" id="UP000268084">
    <property type="component" value="Chromosome"/>
</dbReference>
<name>A0A3G8ZQE8_9ACTN</name>
<reference evidence="1 2" key="1">
    <citation type="submission" date="2018-11" db="EMBL/GenBank/DDBJ databases">
        <authorList>
            <person name="Da X."/>
        </authorList>
    </citation>
    <scope>NUCLEOTIDE SEQUENCE [LARGE SCALE GENOMIC DNA]</scope>
    <source>
        <strain evidence="1 2">S14-144</strain>
    </source>
</reference>
<proteinExistence type="predicted"/>
<gene>
    <name evidence="1" type="ORF">EH165_13600</name>
</gene>
<dbReference type="AlphaFoldDB" id="A0A3G8ZQE8"/>
<evidence type="ECO:0000313" key="1">
    <source>
        <dbReference type="EMBL" id="AZI59027.1"/>
    </source>
</evidence>
<dbReference type="RefSeq" id="WP_124799931.1">
    <property type="nucleotide sequence ID" value="NZ_CP034170.1"/>
</dbReference>
<dbReference type="SUPFAM" id="SSF55961">
    <property type="entry name" value="Bet v1-like"/>
    <property type="match status" value="1"/>
</dbReference>
<protein>
    <submittedName>
        <fullName evidence="1">DUF2505 domain-containing protein</fullName>
    </submittedName>
</protein>
<dbReference type="OrthoDB" id="5178774at2"/>
<dbReference type="InterPro" id="IPR019639">
    <property type="entry name" value="DUF2505"/>
</dbReference>
<dbReference type="EMBL" id="CP034170">
    <property type="protein sequence ID" value="AZI59027.1"/>
    <property type="molecule type" value="Genomic_DNA"/>
</dbReference>
<organism evidence="1 2">
    <name type="scientific">Nakamurella antarctica</name>
    <dbReference type="NCBI Taxonomy" id="1902245"/>
    <lineage>
        <taxon>Bacteria</taxon>
        <taxon>Bacillati</taxon>
        <taxon>Actinomycetota</taxon>
        <taxon>Actinomycetes</taxon>
        <taxon>Nakamurellales</taxon>
        <taxon>Nakamurellaceae</taxon>
        <taxon>Nakamurella</taxon>
    </lineage>
</organism>
<sequence>MSTQMTVTQHYAATPEKVFALFGNPVFLAARLAASGGIDPEIVSQTSDNETVELVTRQGIPAAVLPSIIGSFISGDPSTQRTESWKANDAGGYDANFKVTIQGAPASLKGTMSLAASGEGSVLHIDAEAIVPVPMFGPKIEKVIVEQVSELLAREEMFTQGQLAQ</sequence>
<keyword evidence="2" id="KW-1185">Reference proteome</keyword>
<dbReference type="KEGG" id="nak:EH165_13600"/>
<accession>A0A3G8ZQE8</accession>
<evidence type="ECO:0000313" key="2">
    <source>
        <dbReference type="Proteomes" id="UP000268084"/>
    </source>
</evidence>
<reference evidence="1 2" key="2">
    <citation type="submission" date="2018-12" db="EMBL/GenBank/DDBJ databases">
        <title>Nakamurella antarcticus sp. nov., isolated from Antarctica South Shetland Islands soil.</title>
        <authorList>
            <person name="Peng F."/>
        </authorList>
    </citation>
    <scope>NUCLEOTIDE SEQUENCE [LARGE SCALE GENOMIC DNA]</scope>
    <source>
        <strain evidence="1 2">S14-144</strain>
    </source>
</reference>
<dbReference type="Pfam" id="PF10698">
    <property type="entry name" value="DUF2505"/>
    <property type="match status" value="1"/>
</dbReference>